<protein>
    <recommendedName>
        <fullName evidence="3">Carbon monoxide dehydrogenase subunit G</fullName>
    </recommendedName>
</protein>
<dbReference type="InterPro" id="IPR023393">
    <property type="entry name" value="START-like_dom_sf"/>
</dbReference>
<proteinExistence type="predicted"/>
<dbReference type="EMBL" id="BMPG01000003">
    <property type="protein sequence ID" value="GGL67738.1"/>
    <property type="molecule type" value="Genomic_DNA"/>
</dbReference>
<accession>A0A830FEU4</accession>
<dbReference type="Proteomes" id="UP000607197">
    <property type="component" value="Unassembled WGS sequence"/>
</dbReference>
<name>A0A830FEU4_9EURY</name>
<gene>
    <name evidence="1" type="ORF">GCM10009039_27140</name>
</gene>
<dbReference type="OrthoDB" id="194810at2157"/>
<dbReference type="PANTHER" id="PTHR38588">
    <property type="entry name" value="BLL0334 PROTEIN"/>
    <property type="match status" value="1"/>
</dbReference>
<dbReference type="AlphaFoldDB" id="A0A830FEU4"/>
<dbReference type="Gene3D" id="3.30.530.20">
    <property type="match status" value="1"/>
</dbReference>
<comment type="caution">
    <text evidence="1">The sequence shown here is derived from an EMBL/GenBank/DDBJ whole genome shotgun (WGS) entry which is preliminary data.</text>
</comment>
<evidence type="ECO:0000313" key="2">
    <source>
        <dbReference type="Proteomes" id="UP000607197"/>
    </source>
</evidence>
<reference evidence="1" key="2">
    <citation type="submission" date="2020-09" db="EMBL/GenBank/DDBJ databases">
        <authorList>
            <person name="Sun Q."/>
            <person name="Ohkuma M."/>
        </authorList>
    </citation>
    <scope>NUCLEOTIDE SEQUENCE</scope>
    <source>
        <strain evidence="1">JCM 19596</strain>
    </source>
</reference>
<dbReference type="InterPro" id="IPR010419">
    <property type="entry name" value="CO_DH_gsu"/>
</dbReference>
<dbReference type="Pfam" id="PF06240">
    <property type="entry name" value="COXG"/>
    <property type="match status" value="1"/>
</dbReference>
<sequence>MEFDGTFDVASSPSETWDFVLDPEELGGCIPNCQDVDVVDDTHYTATIGIEISYISATFDSNIEILEQEEEEYVKVELTGDAEEGDSGMSATGEMYLVPREDGPGTHVDYEVEMNVTGRVMNMGSRLVKSVAKRQVKKTIDNIQEALGAPE</sequence>
<dbReference type="SUPFAM" id="SSF55961">
    <property type="entry name" value="Bet v1-like"/>
    <property type="match status" value="1"/>
</dbReference>
<reference evidence="1" key="1">
    <citation type="journal article" date="2014" name="Int. J. Syst. Evol. Microbiol.">
        <title>Complete genome sequence of Corynebacterium casei LMG S-19264T (=DSM 44701T), isolated from a smear-ripened cheese.</title>
        <authorList>
            <consortium name="US DOE Joint Genome Institute (JGI-PGF)"/>
            <person name="Walter F."/>
            <person name="Albersmeier A."/>
            <person name="Kalinowski J."/>
            <person name="Ruckert C."/>
        </authorList>
    </citation>
    <scope>NUCLEOTIDE SEQUENCE</scope>
    <source>
        <strain evidence="1">JCM 19596</strain>
    </source>
</reference>
<evidence type="ECO:0008006" key="3">
    <source>
        <dbReference type="Google" id="ProtNLM"/>
    </source>
</evidence>
<keyword evidence="2" id="KW-1185">Reference proteome</keyword>
<dbReference type="RefSeq" id="WP_188979789.1">
    <property type="nucleotide sequence ID" value="NZ_BMPG01000003.1"/>
</dbReference>
<evidence type="ECO:0000313" key="1">
    <source>
        <dbReference type="EMBL" id="GGL67738.1"/>
    </source>
</evidence>
<dbReference type="PANTHER" id="PTHR38588:SF1">
    <property type="entry name" value="BLL0334 PROTEIN"/>
    <property type="match status" value="1"/>
</dbReference>
<organism evidence="1 2">
    <name type="scientific">Halocalculus aciditolerans</name>
    <dbReference type="NCBI Taxonomy" id="1383812"/>
    <lineage>
        <taxon>Archaea</taxon>
        <taxon>Methanobacteriati</taxon>
        <taxon>Methanobacteriota</taxon>
        <taxon>Stenosarchaea group</taxon>
        <taxon>Halobacteria</taxon>
        <taxon>Halobacteriales</taxon>
        <taxon>Halobacteriaceae</taxon>
        <taxon>Halocalculus</taxon>
    </lineage>
</organism>